<name>A0ABS3FV56_9CYAN</name>
<keyword evidence="2" id="KW-1185">Reference proteome</keyword>
<dbReference type="RefSeq" id="WP_207089451.1">
    <property type="nucleotide sequence ID" value="NZ_JAFLQW010000479.1"/>
</dbReference>
<dbReference type="Proteomes" id="UP000664844">
    <property type="component" value="Unassembled WGS sequence"/>
</dbReference>
<protein>
    <submittedName>
        <fullName evidence="1">Uncharacterized protein</fullName>
    </submittedName>
</protein>
<evidence type="ECO:0000313" key="1">
    <source>
        <dbReference type="EMBL" id="MBO0350990.1"/>
    </source>
</evidence>
<feature type="non-terminal residue" evidence="1">
    <location>
        <position position="1"/>
    </location>
</feature>
<dbReference type="EMBL" id="JAFLQW010000479">
    <property type="protein sequence ID" value="MBO0350990.1"/>
    <property type="molecule type" value="Genomic_DNA"/>
</dbReference>
<organism evidence="1 2">
    <name type="scientific">Phormidium pseudopriestleyi FRX01</name>
    <dbReference type="NCBI Taxonomy" id="1759528"/>
    <lineage>
        <taxon>Bacteria</taxon>
        <taxon>Bacillati</taxon>
        <taxon>Cyanobacteriota</taxon>
        <taxon>Cyanophyceae</taxon>
        <taxon>Oscillatoriophycideae</taxon>
        <taxon>Oscillatoriales</taxon>
        <taxon>Oscillatoriaceae</taxon>
        <taxon>Phormidium</taxon>
    </lineage>
</organism>
<comment type="caution">
    <text evidence="1">The sequence shown here is derived from an EMBL/GenBank/DDBJ whole genome shotgun (WGS) entry which is preliminary data.</text>
</comment>
<reference evidence="1 2" key="1">
    <citation type="submission" date="2021-03" db="EMBL/GenBank/DDBJ databases">
        <title>Metabolic Capacity of the Antarctic Cyanobacterium Phormidium pseudopriestleyi that Sustains Oxygenic Photosynthesis in the Presence of Hydrogen Sulfide.</title>
        <authorList>
            <person name="Lumian J.E."/>
            <person name="Jungblut A.D."/>
            <person name="Dillon M.L."/>
            <person name="Hawes I."/>
            <person name="Doran P.T."/>
            <person name="Mackey T.J."/>
            <person name="Dick G.J."/>
            <person name="Grettenberger C.L."/>
            <person name="Sumner D.Y."/>
        </authorList>
    </citation>
    <scope>NUCLEOTIDE SEQUENCE [LARGE SCALE GENOMIC DNA]</scope>
    <source>
        <strain evidence="1 2">FRX01</strain>
    </source>
</reference>
<accession>A0ABS3FV56</accession>
<proteinExistence type="predicted"/>
<sequence>RGFLNPRLLYSNPLSVVEDVGGPQHKAAQNGRGEKTDVINHLGMLYSNPLSVVEDVGGPQPTAAQNGRGEKTDVINHLGML</sequence>
<evidence type="ECO:0000313" key="2">
    <source>
        <dbReference type="Proteomes" id="UP000664844"/>
    </source>
</evidence>
<gene>
    <name evidence="1" type="ORF">J0895_18335</name>
</gene>